<organism evidence="2 3">
    <name type="scientific">Diploptera punctata</name>
    <name type="common">Pacific beetle cockroach</name>
    <dbReference type="NCBI Taxonomy" id="6984"/>
    <lineage>
        <taxon>Eukaryota</taxon>
        <taxon>Metazoa</taxon>
        <taxon>Ecdysozoa</taxon>
        <taxon>Arthropoda</taxon>
        <taxon>Hexapoda</taxon>
        <taxon>Insecta</taxon>
        <taxon>Pterygota</taxon>
        <taxon>Neoptera</taxon>
        <taxon>Polyneoptera</taxon>
        <taxon>Dictyoptera</taxon>
        <taxon>Blattodea</taxon>
        <taxon>Blaberoidea</taxon>
        <taxon>Blaberidae</taxon>
        <taxon>Diplopterinae</taxon>
        <taxon>Diploptera</taxon>
    </lineage>
</organism>
<protein>
    <recommendedName>
        <fullName evidence="1">GST C-terminal domain-containing protein</fullName>
    </recommendedName>
</protein>
<feature type="non-terminal residue" evidence="2">
    <location>
        <position position="56"/>
    </location>
</feature>
<evidence type="ECO:0000313" key="3">
    <source>
        <dbReference type="Proteomes" id="UP001233999"/>
    </source>
</evidence>
<dbReference type="EMBL" id="JASPKZ010001393">
    <property type="protein sequence ID" value="KAJ9598068.1"/>
    <property type="molecule type" value="Genomic_DNA"/>
</dbReference>
<dbReference type="InterPro" id="IPR010987">
    <property type="entry name" value="Glutathione-S-Trfase_C-like"/>
</dbReference>
<dbReference type="PROSITE" id="PS50405">
    <property type="entry name" value="GST_CTER"/>
    <property type="match status" value="1"/>
</dbReference>
<evidence type="ECO:0000313" key="2">
    <source>
        <dbReference type="EMBL" id="KAJ9598068.1"/>
    </source>
</evidence>
<dbReference type="SUPFAM" id="SSF47616">
    <property type="entry name" value="GST C-terminal domain-like"/>
    <property type="match status" value="1"/>
</dbReference>
<sequence>HPVVFEGVGPQPEKLAKINEPLQFLDKFLEDRDFVAGNNLTIADISIVVSVSNAVS</sequence>
<feature type="domain" description="GST C-terminal" evidence="1">
    <location>
        <begin position="1"/>
        <end position="56"/>
    </location>
</feature>
<dbReference type="Proteomes" id="UP001233999">
    <property type="component" value="Unassembled WGS sequence"/>
</dbReference>
<comment type="caution">
    <text evidence="2">The sequence shown here is derived from an EMBL/GenBank/DDBJ whole genome shotgun (WGS) entry which is preliminary data.</text>
</comment>
<dbReference type="InterPro" id="IPR004046">
    <property type="entry name" value="GST_C"/>
</dbReference>
<keyword evidence="3" id="KW-1185">Reference proteome</keyword>
<dbReference type="Gene3D" id="1.20.1050.10">
    <property type="match status" value="1"/>
</dbReference>
<evidence type="ECO:0000259" key="1">
    <source>
        <dbReference type="PROSITE" id="PS50405"/>
    </source>
</evidence>
<dbReference type="AlphaFoldDB" id="A0AAD8AFA3"/>
<dbReference type="Pfam" id="PF00043">
    <property type="entry name" value="GST_C"/>
    <property type="match status" value="1"/>
</dbReference>
<reference evidence="2" key="2">
    <citation type="submission" date="2023-05" db="EMBL/GenBank/DDBJ databases">
        <authorList>
            <person name="Fouks B."/>
        </authorList>
    </citation>
    <scope>NUCLEOTIDE SEQUENCE</scope>
    <source>
        <strain evidence="2">Stay&amp;Tobe</strain>
        <tissue evidence="2">Testes</tissue>
    </source>
</reference>
<gene>
    <name evidence="2" type="ORF">L9F63_026825</name>
</gene>
<accession>A0AAD8AFA3</accession>
<proteinExistence type="predicted"/>
<feature type="non-terminal residue" evidence="2">
    <location>
        <position position="1"/>
    </location>
</feature>
<dbReference type="InterPro" id="IPR036282">
    <property type="entry name" value="Glutathione-S-Trfase_C_sf"/>
</dbReference>
<reference evidence="2" key="1">
    <citation type="journal article" date="2023" name="IScience">
        <title>Live-bearing cockroach genome reveals convergent evolutionary mechanisms linked to viviparity in insects and beyond.</title>
        <authorList>
            <person name="Fouks B."/>
            <person name="Harrison M.C."/>
            <person name="Mikhailova A.A."/>
            <person name="Marchal E."/>
            <person name="English S."/>
            <person name="Carruthers M."/>
            <person name="Jennings E.C."/>
            <person name="Chiamaka E.L."/>
            <person name="Frigard R.A."/>
            <person name="Pippel M."/>
            <person name="Attardo G.M."/>
            <person name="Benoit J.B."/>
            <person name="Bornberg-Bauer E."/>
            <person name="Tobe S.S."/>
        </authorList>
    </citation>
    <scope>NUCLEOTIDE SEQUENCE</scope>
    <source>
        <strain evidence="2">Stay&amp;Tobe</strain>
    </source>
</reference>
<name>A0AAD8AFA3_DIPPU</name>